<dbReference type="AlphaFoldDB" id="A0A2Z4FKU8"/>
<name>A0A2Z4FKU8_9DELT</name>
<sequence>MTAAAPHICMHSRRNRMKLRELNWWISVRESLWLVPALFVVGALLLAPFMVYLDSNYAAAIDRWFPFAFEGSTEGARLILGTIATSMATIVGVVFSITTVVLQLAAGNYSPRVIVIFRRDRGQQFVLGTYLATFVYAVLVARQVQDAGEGREVFIPGLSMWVALALAVSCLGLLVYFVHHVSEQLRVSDIAHRIHADVMQNGRTLYPEQIGREYDPAYEDAELIARLDEDTENRHRVQSQTSGYLRNVDGDRLSKLLKSPVRAARIWPRMGDFVTVDSPIIDLYFEDGVSKSERAKRTKMARKCLTLGQDLSVAHNPDFGVRQLVDIALRALSPGVNDPTTAEQVLVQLGDWIGQLAGRTIPSSVRGLHGNMLVTPSRDFDARVADAFDQIRRAARTQIHVLECLVEVLTRIVQTDPPTSRLAPLRAQAEAVQRTIQPDYLPDSVERRELSNKVRTLLDTIETKSEAAE</sequence>
<keyword evidence="1" id="KW-0812">Transmembrane</keyword>
<dbReference type="Proteomes" id="UP000249799">
    <property type="component" value="Chromosome"/>
</dbReference>
<protein>
    <recommendedName>
        <fullName evidence="4">DUF2254 domain-containing protein</fullName>
    </recommendedName>
</protein>
<keyword evidence="3" id="KW-1185">Reference proteome</keyword>
<dbReference type="KEGG" id="bsed:DN745_08245"/>
<gene>
    <name evidence="2" type="ORF">DN745_08245</name>
</gene>
<keyword evidence="1" id="KW-0472">Membrane</keyword>
<evidence type="ECO:0008006" key="4">
    <source>
        <dbReference type="Google" id="ProtNLM"/>
    </source>
</evidence>
<evidence type="ECO:0000256" key="1">
    <source>
        <dbReference type="SAM" id="Phobius"/>
    </source>
</evidence>
<evidence type="ECO:0000313" key="3">
    <source>
        <dbReference type="Proteomes" id="UP000249799"/>
    </source>
</evidence>
<dbReference type="InterPro" id="IPR018723">
    <property type="entry name" value="DUF2254_membrane"/>
</dbReference>
<keyword evidence="1" id="KW-1133">Transmembrane helix</keyword>
<dbReference type="EMBL" id="CP030032">
    <property type="protein sequence ID" value="AWV89328.1"/>
    <property type="molecule type" value="Genomic_DNA"/>
</dbReference>
<evidence type="ECO:0000313" key="2">
    <source>
        <dbReference type="EMBL" id="AWV89328.1"/>
    </source>
</evidence>
<accession>A0A2Z4FKU8</accession>
<feature type="transmembrane region" description="Helical" evidence="1">
    <location>
        <begin position="122"/>
        <end position="141"/>
    </location>
</feature>
<organism evidence="2 3">
    <name type="scientific">Bradymonas sediminis</name>
    <dbReference type="NCBI Taxonomy" id="1548548"/>
    <lineage>
        <taxon>Bacteria</taxon>
        <taxon>Deltaproteobacteria</taxon>
        <taxon>Bradymonadales</taxon>
        <taxon>Bradymonadaceae</taxon>
        <taxon>Bradymonas</taxon>
    </lineage>
</organism>
<feature type="transmembrane region" description="Helical" evidence="1">
    <location>
        <begin position="32"/>
        <end position="53"/>
    </location>
</feature>
<proteinExistence type="predicted"/>
<dbReference type="OrthoDB" id="2955631at2"/>
<feature type="transmembrane region" description="Helical" evidence="1">
    <location>
        <begin position="78"/>
        <end position="102"/>
    </location>
</feature>
<dbReference type="Pfam" id="PF10011">
    <property type="entry name" value="DUF2254"/>
    <property type="match status" value="1"/>
</dbReference>
<feature type="transmembrane region" description="Helical" evidence="1">
    <location>
        <begin position="153"/>
        <end position="178"/>
    </location>
</feature>
<reference evidence="2 3" key="1">
    <citation type="submission" date="2018-06" db="EMBL/GenBank/DDBJ databases">
        <title>Lujinxingia sediminis gen. nov. sp. nov., a new facultative anaerobic member of the class Deltaproteobacteria, and proposal of Lujinxingaceae fam. nov.</title>
        <authorList>
            <person name="Guo L.-Y."/>
            <person name="Li C.-M."/>
            <person name="Wang S."/>
            <person name="Du Z.-J."/>
        </authorList>
    </citation>
    <scope>NUCLEOTIDE SEQUENCE [LARGE SCALE GENOMIC DNA]</scope>
    <source>
        <strain evidence="2 3">FA350</strain>
    </source>
</reference>